<accession>A0ABR1SZ36</accession>
<name>A0ABR1SZ36_9PEZI</name>
<gene>
    <name evidence="1" type="ORF">PG993_007995</name>
</gene>
<keyword evidence="2" id="KW-1185">Reference proteome</keyword>
<comment type="caution">
    <text evidence="1">The sequence shown here is derived from an EMBL/GenBank/DDBJ whole genome shotgun (WGS) entry which is preliminary data.</text>
</comment>
<dbReference type="Proteomes" id="UP001444661">
    <property type="component" value="Unassembled WGS sequence"/>
</dbReference>
<evidence type="ECO:0000313" key="1">
    <source>
        <dbReference type="EMBL" id="KAK8039584.1"/>
    </source>
</evidence>
<dbReference type="EMBL" id="JAQQWK010000006">
    <property type="protein sequence ID" value="KAK8039584.1"/>
    <property type="molecule type" value="Genomic_DNA"/>
</dbReference>
<sequence length="228" mass="25990">MAPNRWTQEKNEALLNSFGKALLKTATANQKTLIEDHMREAGFDGTTWEAVRWAGLATTVIFKETQICAAPPANFHNPTYLTGNIFHGTNPGHALPAIVRTPSIRSRRRSNYLPTDLADMSQYAPKTMRKAYVTWDSDMHEDILVAFINYFKPTKLQYEEIHRIVMEMGHRYSSGALRLVFHHETVLVLSSDDRALPLQYDLRRRGLQQHWGSFLFLVPSLLASSGFL</sequence>
<reference evidence="1 2" key="1">
    <citation type="submission" date="2023-01" db="EMBL/GenBank/DDBJ databases">
        <title>Analysis of 21 Apiospora genomes using comparative genomics revels a genus with tremendous synthesis potential of carbohydrate active enzymes and secondary metabolites.</title>
        <authorList>
            <person name="Sorensen T."/>
        </authorList>
    </citation>
    <scope>NUCLEOTIDE SEQUENCE [LARGE SCALE GENOMIC DNA]</scope>
    <source>
        <strain evidence="1 2">CBS 33761</strain>
    </source>
</reference>
<evidence type="ECO:0000313" key="2">
    <source>
        <dbReference type="Proteomes" id="UP001444661"/>
    </source>
</evidence>
<proteinExistence type="predicted"/>
<organism evidence="1 2">
    <name type="scientific">Apiospora rasikravindrae</name>
    <dbReference type="NCBI Taxonomy" id="990691"/>
    <lineage>
        <taxon>Eukaryota</taxon>
        <taxon>Fungi</taxon>
        <taxon>Dikarya</taxon>
        <taxon>Ascomycota</taxon>
        <taxon>Pezizomycotina</taxon>
        <taxon>Sordariomycetes</taxon>
        <taxon>Xylariomycetidae</taxon>
        <taxon>Amphisphaeriales</taxon>
        <taxon>Apiosporaceae</taxon>
        <taxon>Apiospora</taxon>
    </lineage>
</organism>
<protein>
    <submittedName>
        <fullName evidence="1">Uncharacterized protein</fullName>
    </submittedName>
</protein>